<comment type="cofactor">
    <cofactor evidence="1">
        <name>Mg(2+)</name>
        <dbReference type="ChEBI" id="CHEBI:18420"/>
    </cofactor>
</comment>
<evidence type="ECO:0000256" key="1">
    <source>
        <dbReference type="ARBA" id="ARBA00001946"/>
    </source>
</evidence>
<keyword evidence="9" id="KW-0234">DNA repair</keyword>
<dbReference type="InterPro" id="IPR020084">
    <property type="entry name" value="NUDIX_hydrolase_CS"/>
</dbReference>
<comment type="catalytic activity">
    <reaction evidence="11">
        <text>8-oxo-GTP + H2O = 8-oxo-GMP + diphosphate + H(+)</text>
        <dbReference type="Rhea" id="RHEA:67616"/>
        <dbReference type="ChEBI" id="CHEBI:15377"/>
        <dbReference type="ChEBI" id="CHEBI:15378"/>
        <dbReference type="ChEBI" id="CHEBI:33019"/>
        <dbReference type="ChEBI" id="CHEBI:143553"/>
        <dbReference type="ChEBI" id="CHEBI:145694"/>
    </reaction>
</comment>
<evidence type="ECO:0000256" key="15">
    <source>
        <dbReference type="ARBA" id="ARBA00041979"/>
    </source>
</evidence>
<name>A0AAE3VDY2_9BACT</name>
<keyword evidence="6" id="KW-0227">DNA damage</keyword>
<evidence type="ECO:0000256" key="4">
    <source>
        <dbReference type="ARBA" id="ARBA00022705"/>
    </source>
</evidence>
<gene>
    <name evidence="18" type="ORF">J3R75_000856</name>
</gene>
<evidence type="ECO:0000256" key="14">
    <source>
        <dbReference type="ARBA" id="ARBA00041592"/>
    </source>
</evidence>
<comment type="catalytic activity">
    <reaction evidence="10">
        <text>8-oxo-dGTP + H2O = 8-oxo-dGMP + diphosphate + H(+)</text>
        <dbReference type="Rhea" id="RHEA:31575"/>
        <dbReference type="ChEBI" id="CHEBI:15377"/>
        <dbReference type="ChEBI" id="CHEBI:15378"/>
        <dbReference type="ChEBI" id="CHEBI:33019"/>
        <dbReference type="ChEBI" id="CHEBI:63224"/>
        <dbReference type="ChEBI" id="CHEBI:77896"/>
        <dbReference type="EC" id="3.6.1.55"/>
    </reaction>
</comment>
<accession>A0AAE3VDY2</accession>
<evidence type="ECO:0000256" key="7">
    <source>
        <dbReference type="ARBA" id="ARBA00022801"/>
    </source>
</evidence>
<dbReference type="GO" id="GO:0044715">
    <property type="term" value="F:8-oxo-dGDP phosphatase activity"/>
    <property type="evidence" value="ECO:0007669"/>
    <property type="project" value="TreeGrafter"/>
</dbReference>
<keyword evidence="7 18" id="KW-0378">Hydrolase</keyword>
<dbReference type="PANTHER" id="PTHR47707:SF1">
    <property type="entry name" value="NUDIX HYDROLASE FAMILY PROTEIN"/>
    <property type="match status" value="1"/>
</dbReference>
<dbReference type="Gene3D" id="3.90.79.10">
    <property type="entry name" value="Nucleoside Triphosphate Pyrophosphohydrolase"/>
    <property type="match status" value="1"/>
</dbReference>
<dbReference type="GO" id="GO:0008413">
    <property type="term" value="F:8-oxo-7,8-dihydroguanosine triphosphate pyrophosphatase activity"/>
    <property type="evidence" value="ECO:0007669"/>
    <property type="project" value="TreeGrafter"/>
</dbReference>
<dbReference type="EC" id="3.6.1.55" evidence="12"/>
<keyword evidence="19" id="KW-1185">Reference proteome</keyword>
<dbReference type="AlphaFoldDB" id="A0AAE3VDY2"/>
<dbReference type="InterPro" id="IPR047127">
    <property type="entry name" value="MutT-like"/>
</dbReference>
<dbReference type="GO" id="GO:0006281">
    <property type="term" value="P:DNA repair"/>
    <property type="evidence" value="ECO:0007669"/>
    <property type="project" value="UniProtKB-KW"/>
</dbReference>
<protein>
    <recommendedName>
        <fullName evidence="13">8-oxo-dGTP diphosphatase</fullName>
        <ecNumber evidence="12">3.6.1.55</ecNumber>
    </recommendedName>
    <alternativeName>
        <fullName evidence="16">7,8-dihydro-8-oxoguanine-triphosphatase</fullName>
    </alternativeName>
    <alternativeName>
        <fullName evidence="15">Mutator protein MutT</fullName>
    </alternativeName>
    <alternativeName>
        <fullName evidence="14">dGTP pyrophosphohydrolase</fullName>
    </alternativeName>
</protein>
<dbReference type="GO" id="GO:0046872">
    <property type="term" value="F:metal ion binding"/>
    <property type="evidence" value="ECO:0007669"/>
    <property type="project" value="UniProtKB-KW"/>
</dbReference>
<keyword evidence="5" id="KW-0479">Metal-binding</keyword>
<comment type="caution">
    <text evidence="18">The sequence shown here is derived from an EMBL/GenBank/DDBJ whole genome shotgun (WGS) entry which is preliminary data.</text>
</comment>
<evidence type="ECO:0000256" key="2">
    <source>
        <dbReference type="ARBA" id="ARBA00005582"/>
    </source>
</evidence>
<dbReference type="Proteomes" id="UP001238163">
    <property type="component" value="Unassembled WGS sequence"/>
</dbReference>
<dbReference type="EMBL" id="JAUSVL010000001">
    <property type="protein sequence ID" value="MDQ0288749.1"/>
    <property type="molecule type" value="Genomic_DNA"/>
</dbReference>
<dbReference type="InterPro" id="IPR029119">
    <property type="entry name" value="MutY_C"/>
</dbReference>
<organism evidence="18 19">
    <name type="scientific">Oligosphaera ethanolica</name>
    <dbReference type="NCBI Taxonomy" id="760260"/>
    <lineage>
        <taxon>Bacteria</taxon>
        <taxon>Pseudomonadati</taxon>
        <taxon>Lentisphaerota</taxon>
        <taxon>Oligosphaeria</taxon>
        <taxon>Oligosphaerales</taxon>
        <taxon>Oligosphaeraceae</taxon>
        <taxon>Oligosphaera</taxon>
    </lineage>
</organism>
<dbReference type="PANTHER" id="PTHR47707">
    <property type="entry name" value="8-OXO-DGTP DIPHOSPHATASE"/>
    <property type="match status" value="1"/>
</dbReference>
<comment type="similarity">
    <text evidence="2">Belongs to the Nudix hydrolase family.</text>
</comment>
<dbReference type="InterPro" id="IPR000086">
    <property type="entry name" value="NUDIX_hydrolase_dom"/>
</dbReference>
<keyword evidence="4" id="KW-0235">DNA replication</keyword>
<evidence type="ECO:0000256" key="11">
    <source>
        <dbReference type="ARBA" id="ARBA00036904"/>
    </source>
</evidence>
<dbReference type="SUPFAM" id="SSF55811">
    <property type="entry name" value="Nudix"/>
    <property type="match status" value="1"/>
</dbReference>
<dbReference type="RefSeq" id="WP_307260083.1">
    <property type="nucleotide sequence ID" value="NZ_JAUSVL010000001.1"/>
</dbReference>
<evidence type="ECO:0000256" key="8">
    <source>
        <dbReference type="ARBA" id="ARBA00022842"/>
    </source>
</evidence>
<dbReference type="PROSITE" id="PS51462">
    <property type="entry name" value="NUDIX"/>
    <property type="match status" value="1"/>
</dbReference>
<evidence type="ECO:0000256" key="12">
    <source>
        <dbReference type="ARBA" id="ARBA00038905"/>
    </source>
</evidence>
<dbReference type="PROSITE" id="PS00893">
    <property type="entry name" value="NUDIX_BOX"/>
    <property type="match status" value="1"/>
</dbReference>
<evidence type="ECO:0000313" key="18">
    <source>
        <dbReference type="EMBL" id="MDQ0288749.1"/>
    </source>
</evidence>
<dbReference type="CDD" id="cd03425">
    <property type="entry name" value="NUDIX_MutT_NudA_like"/>
    <property type="match status" value="1"/>
</dbReference>
<sequence>MSAPLDVCAAVVIRNGRILLATRRPGGHLAGRWEFPGGKQHDNETLADCITRELREELDLQVTQAFPLFSIVHRYPEKTIRLWFMRCELTTADSAVRCLEGQAAGWFAATELKNLPLAPADHAVLAWLGGDDPAASELLIADACGTEELRQWLRSPAAPRT</sequence>
<evidence type="ECO:0000256" key="5">
    <source>
        <dbReference type="ARBA" id="ARBA00022723"/>
    </source>
</evidence>
<evidence type="ECO:0000256" key="16">
    <source>
        <dbReference type="ARBA" id="ARBA00042798"/>
    </source>
</evidence>
<evidence type="ECO:0000256" key="3">
    <source>
        <dbReference type="ARBA" id="ARBA00022457"/>
    </source>
</evidence>
<dbReference type="GO" id="GO:0006260">
    <property type="term" value="P:DNA replication"/>
    <property type="evidence" value="ECO:0007669"/>
    <property type="project" value="UniProtKB-KW"/>
</dbReference>
<evidence type="ECO:0000256" key="6">
    <source>
        <dbReference type="ARBA" id="ARBA00022763"/>
    </source>
</evidence>
<dbReference type="Pfam" id="PF14815">
    <property type="entry name" value="NUDIX_4"/>
    <property type="match status" value="1"/>
</dbReference>
<keyword evidence="8" id="KW-0460">Magnesium</keyword>
<reference evidence="18" key="1">
    <citation type="submission" date="2023-07" db="EMBL/GenBank/DDBJ databases">
        <title>Genomic Encyclopedia of Type Strains, Phase IV (KMG-IV): sequencing the most valuable type-strain genomes for metagenomic binning, comparative biology and taxonomic classification.</title>
        <authorList>
            <person name="Goeker M."/>
        </authorList>
    </citation>
    <scope>NUCLEOTIDE SEQUENCE</scope>
    <source>
        <strain evidence="18">DSM 24202</strain>
    </source>
</reference>
<evidence type="ECO:0000256" key="10">
    <source>
        <dbReference type="ARBA" id="ARBA00035861"/>
    </source>
</evidence>
<feature type="domain" description="Nudix hydrolase" evidence="17">
    <location>
        <begin position="3"/>
        <end position="130"/>
    </location>
</feature>
<evidence type="ECO:0000259" key="17">
    <source>
        <dbReference type="PROSITE" id="PS51462"/>
    </source>
</evidence>
<dbReference type="GO" id="GO:0044716">
    <property type="term" value="F:8-oxo-GDP phosphatase activity"/>
    <property type="evidence" value="ECO:0007669"/>
    <property type="project" value="TreeGrafter"/>
</dbReference>
<dbReference type="InterPro" id="IPR015797">
    <property type="entry name" value="NUDIX_hydrolase-like_dom_sf"/>
</dbReference>
<evidence type="ECO:0000256" key="9">
    <source>
        <dbReference type="ARBA" id="ARBA00023204"/>
    </source>
</evidence>
<keyword evidence="3" id="KW-0515">Mutator protein</keyword>
<dbReference type="GO" id="GO:0035539">
    <property type="term" value="F:8-oxo-7,8-dihydrodeoxyguanosine triphosphate pyrophosphatase activity"/>
    <property type="evidence" value="ECO:0007669"/>
    <property type="project" value="UniProtKB-EC"/>
</dbReference>
<evidence type="ECO:0000313" key="19">
    <source>
        <dbReference type="Proteomes" id="UP001238163"/>
    </source>
</evidence>
<evidence type="ECO:0000256" key="13">
    <source>
        <dbReference type="ARBA" id="ARBA00040794"/>
    </source>
</evidence>
<proteinExistence type="inferred from homology"/>